<dbReference type="Proteomes" id="UP000752292">
    <property type="component" value="Unassembled WGS sequence"/>
</dbReference>
<feature type="domain" description="Sigma-54 factor interaction" evidence="1">
    <location>
        <begin position="139"/>
        <end position="294"/>
    </location>
</feature>
<dbReference type="GO" id="GO:0005524">
    <property type="term" value="F:ATP binding"/>
    <property type="evidence" value="ECO:0007669"/>
    <property type="project" value="InterPro"/>
</dbReference>
<reference evidence="2" key="1">
    <citation type="submission" date="2020-07" db="EMBL/GenBank/DDBJ databases">
        <title>Huge and variable diversity of episymbiotic CPR bacteria and DPANN archaea in groundwater ecosystems.</title>
        <authorList>
            <person name="He C.Y."/>
            <person name="Keren R."/>
            <person name="Whittaker M."/>
            <person name="Farag I.F."/>
            <person name="Doudna J."/>
            <person name="Cate J.H.D."/>
            <person name="Banfield J.F."/>
        </authorList>
    </citation>
    <scope>NUCLEOTIDE SEQUENCE</scope>
    <source>
        <strain evidence="2">NC_groundwater_1370_Ag_S-0.2um_69_93</strain>
    </source>
</reference>
<dbReference type="EMBL" id="JACQRX010000149">
    <property type="protein sequence ID" value="MBI4251475.1"/>
    <property type="molecule type" value="Genomic_DNA"/>
</dbReference>
<evidence type="ECO:0000313" key="2">
    <source>
        <dbReference type="EMBL" id="MBI4251475.1"/>
    </source>
</evidence>
<dbReference type="GO" id="GO:0006355">
    <property type="term" value="P:regulation of DNA-templated transcription"/>
    <property type="evidence" value="ECO:0007669"/>
    <property type="project" value="InterPro"/>
</dbReference>
<dbReference type="InterPro" id="IPR002078">
    <property type="entry name" value="Sigma_54_int"/>
</dbReference>
<comment type="caution">
    <text evidence="2">The sequence shown here is derived from an EMBL/GenBank/DDBJ whole genome shotgun (WGS) entry which is preliminary data.</text>
</comment>
<name>A0A932ZU13_UNCTE</name>
<sequence>MAGLNRLLFVGALSPGRRTMLEGLEDHGLQVETASGPERAWERLESCGLVLLAPASRGEISLIPRFEERGKAVGMVLRADDKGLAPHGLKAGARSVFVDEVHPEEVFGFARAVAEEGQLRREVRWLRSEVRQQAGSGILLGSSVPSERLRRAIREAGPRHRAILLRGEKGADFGAVARALHTRHPGQRYPLIHWRTRRPAFEKALARLEKGKGEEGEVLELGGTCLVEDAQFLTREIQARLAAAALEGPACPDFRLILCETIDPERLIQDALLPALCDEKRCLAGRIPTLRERR</sequence>
<dbReference type="Gene3D" id="3.40.50.300">
    <property type="entry name" value="P-loop containing nucleotide triphosphate hydrolases"/>
    <property type="match status" value="1"/>
</dbReference>
<organism evidence="2 3">
    <name type="scientific">Tectimicrobiota bacterium</name>
    <dbReference type="NCBI Taxonomy" id="2528274"/>
    <lineage>
        <taxon>Bacteria</taxon>
        <taxon>Pseudomonadati</taxon>
        <taxon>Nitrospinota/Tectimicrobiota group</taxon>
        <taxon>Candidatus Tectimicrobiota</taxon>
    </lineage>
</organism>
<proteinExistence type="predicted"/>
<dbReference type="PROSITE" id="PS50045">
    <property type="entry name" value="SIGMA54_INTERACT_4"/>
    <property type="match status" value="1"/>
</dbReference>
<protein>
    <recommendedName>
        <fullName evidence="1">Sigma-54 factor interaction domain-containing protein</fullName>
    </recommendedName>
</protein>
<evidence type="ECO:0000313" key="3">
    <source>
        <dbReference type="Proteomes" id="UP000752292"/>
    </source>
</evidence>
<dbReference type="AlphaFoldDB" id="A0A932ZU13"/>
<accession>A0A932ZU13</accession>
<evidence type="ECO:0000259" key="1">
    <source>
        <dbReference type="PROSITE" id="PS50045"/>
    </source>
</evidence>
<gene>
    <name evidence="2" type="ORF">HY618_03365</name>
</gene>
<dbReference type="InterPro" id="IPR027417">
    <property type="entry name" value="P-loop_NTPase"/>
</dbReference>